<organism evidence="1 2">
    <name type="scientific">Gymnodinialimonas ceratoperidinii</name>
    <dbReference type="NCBI Taxonomy" id="2856823"/>
    <lineage>
        <taxon>Bacteria</taxon>
        <taxon>Pseudomonadati</taxon>
        <taxon>Pseudomonadota</taxon>
        <taxon>Alphaproteobacteria</taxon>
        <taxon>Rhodobacterales</taxon>
        <taxon>Paracoccaceae</taxon>
        <taxon>Gymnodinialimonas</taxon>
    </lineage>
</organism>
<evidence type="ECO:0000313" key="2">
    <source>
        <dbReference type="Proteomes" id="UP000825009"/>
    </source>
</evidence>
<name>A0A8F6TTV2_9RHOB</name>
<sequence length="120" mass="13697">MSEPIRDWPELRAFALSLDLPKVEDAVSWGNPNLKAHGKLWCWWSPYIDAAIFKGSAEERDMLMAAAPETFVIHDHYVNTGLILVAGGKIERDWAEARLRRTWRALAPKKWLASHDATSR</sequence>
<dbReference type="AlphaFoldDB" id="A0A8F6TTV2"/>
<keyword evidence="1" id="KW-0238">DNA-binding</keyword>
<dbReference type="KEGG" id="gce:KYE46_13005"/>
<accession>A0A8F6TTV2</accession>
<proteinExistence type="predicted"/>
<dbReference type="GO" id="GO:0003677">
    <property type="term" value="F:DNA binding"/>
    <property type="evidence" value="ECO:0007669"/>
    <property type="project" value="UniProtKB-KW"/>
</dbReference>
<reference evidence="1 2" key="1">
    <citation type="submission" date="2021-07" db="EMBL/GenBank/DDBJ databases">
        <title>A novel Jannaschia species isolated from marine dinoflagellate Ceratoperidinium margalefii.</title>
        <authorList>
            <person name="Jiang Y."/>
            <person name="Li Z."/>
        </authorList>
    </citation>
    <scope>NUCLEOTIDE SEQUENCE [LARGE SCALE GENOMIC DNA]</scope>
    <source>
        <strain evidence="1 2">J12C1-MA-4</strain>
    </source>
</reference>
<dbReference type="Pfam" id="PF04237">
    <property type="entry name" value="YjbR"/>
    <property type="match status" value="1"/>
</dbReference>
<dbReference type="RefSeq" id="WP_219001043.1">
    <property type="nucleotide sequence ID" value="NZ_CP079194.1"/>
</dbReference>
<dbReference type="Proteomes" id="UP000825009">
    <property type="component" value="Chromosome"/>
</dbReference>
<gene>
    <name evidence="1" type="ORF">KYE46_13005</name>
</gene>
<evidence type="ECO:0000313" key="1">
    <source>
        <dbReference type="EMBL" id="QXT38847.1"/>
    </source>
</evidence>
<keyword evidence="2" id="KW-1185">Reference proteome</keyword>
<dbReference type="InterPro" id="IPR058532">
    <property type="entry name" value="YjbR/MT2646/Rv2570-like"/>
</dbReference>
<dbReference type="EMBL" id="CP079194">
    <property type="protein sequence ID" value="QXT38847.1"/>
    <property type="molecule type" value="Genomic_DNA"/>
</dbReference>
<protein>
    <submittedName>
        <fullName evidence="1">MmcQ/YjbR family DNA-binding protein</fullName>
    </submittedName>
</protein>